<dbReference type="AlphaFoldDB" id="A0A0E0MDD0"/>
<dbReference type="OMA" id="GYNTHRS"/>
<dbReference type="eggNOG" id="KOG0714">
    <property type="taxonomic scope" value="Eukaryota"/>
</dbReference>
<dbReference type="CDD" id="cd06257">
    <property type="entry name" value="DnaJ"/>
    <property type="match status" value="1"/>
</dbReference>
<dbReference type="InterPro" id="IPR036869">
    <property type="entry name" value="J_dom_sf"/>
</dbReference>
<reference evidence="2" key="2">
    <citation type="submission" date="2018-05" db="EMBL/GenBank/DDBJ databases">
        <title>OpunRS2 (Oryza punctata Reference Sequence Version 2).</title>
        <authorList>
            <person name="Zhang J."/>
            <person name="Kudrna D."/>
            <person name="Lee S."/>
            <person name="Talag J."/>
            <person name="Welchert J."/>
            <person name="Wing R.A."/>
        </authorList>
    </citation>
    <scope>NUCLEOTIDE SEQUENCE [LARGE SCALE GENOMIC DNA]</scope>
</reference>
<dbReference type="Gramene" id="OPUNC11G05350.1">
    <property type="protein sequence ID" value="OPUNC11G05350.1"/>
    <property type="gene ID" value="OPUNC11G05350"/>
</dbReference>
<dbReference type="Pfam" id="PF00226">
    <property type="entry name" value="DnaJ"/>
    <property type="match status" value="1"/>
</dbReference>
<dbReference type="SMART" id="SM00271">
    <property type="entry name" value="DnaJ"/>
    <property type="match status" value="1"/>
</dbReference>
<evidence type="ECO:0000313" key="2">
    <source>
        <dbReference type="EnsemblPlants" id="OPUNC11G05350.1"/>
    </source>
</evidence>
<evidence type="ECO:0000313" key="3">
    <source>
        <dbReference type="Proteomes" id="UP000026962"/>
    </source>
</evidence>
<reference evidence="2" key="1">
    <citation type="submission" date="2015-04" db="UniProtKB">
        <authorList>
            <consortium name="EnsemblPlants"/>
        </authorList>
    </citation>
    <scope>IDENTIFICATION</scope>
</reference>
<feature type="domain" description="J" evidence="1">
    <location>
        <begin position="4"/>
        <end position="75"/>
    </location>
</feature>
<dbReference type="PROSITE" id="PS50076">
    <property type="entry name" value="DNAJ_2"/>
    <property type="match status" value="1"/>
</dbReference>
<dbReference type="Gene3D" id="1.10.287.110">
    <property type="entry name" value="DnaJ domain"/>
    <property type="match status" value="1"/>
</dbReference>
<name>A0A0E0MDD0_ORYPU</name>
<organism evidence="2">
    <name type="scientific">Oryza punctata</name>
    <name type="common">Red rice</name>
    <dbReference type="NCBI Taxonomy" id="4537"/>
    <lineage>
        <taxon>Eukaryota</taxon>
        <taxon>Viridiplantae</taxon>
        <taxon>Streptophyta</taxon>
        <taxon>Embryophyta</taxon>
        <taxon>Tracheophyta</taxon>
        <taxon>Spermatophyta</taxon>
        <taxon>Magnoliopsida</taxon>
        <taxon>Liliopsida</taxon>
        <taxon>Poales</taxon>
        <taxon>Poaceae</taxon>
        <taxon>BOP clade</taxon>
        <taxon>Oryzoideae</taxon>
        <taxon>Oryzeae</taxon>
        <taxon>Oryzinae</taxon>
        <taxon>Oryza</taxon>
    </lineage>
</organism>
<dbReference type="PRINTS" id="PR00625">
    <property type="entry name" value="JDOMAIN"/>
</dbReference>
<protein>
    <recommendedName>
        <fullName evidence="1">J domain-containing protein</fullName>
    </recommendedName>
</protein>
<accession>A0A0E0MDD0</accession>
<keyword evidence="3" id="KW-1185">Reference proteome</keyword>
<evidence type="ECO:0000259" key="1">
    <source>
        <dbReference type="PROSITE" id="PS50076"/>
    </source>
</evidence>
<dbReference type="EnsemblPlants" id="OPUNC11G05350.1">
    <property type="protein sequence ID" value="OPUNC11G05350.1"/>
    <property type="gene ID" value="OPUNC11G05350"/>
</dbReference>
<dbReference type="HOGENOM" id="CLU_2188226_0_0_1"/>
<dbReference type="SUPFAM" id="SSF46565">
    <property type="entry name" value="Chaperone J-domain"/>
    <property type="match status" value="1"/>
</dbReference>
<dbReference type="Proteomes" id="UP000026962">
    <property type="component" value="Chromosome 11"/>
</dbReference>
<dbReference type="STRING" id="4537.A0A0E0MDD0"/>
<sequence length="109" mass="11914">MGGDHYQTWGCGRDATKAEVKVVLRHRVLRYHPNRHAHAPDTAAHTDAVQRFRLASDAYRVLSNDCLRLRSSSSSSFYSCVASSSYCTSARMGTATATDAAVVPSTDHL</sequence>
<proteinExistence type="predicted"/>
<dbReference type="GO" id="GO:0005783">
    <property type="term" value="C:endoplasmic reticulum"/>
    <property type="evidence" value="ECO:0007669"/>
    <property type="project" value="UniProtKB-ARBA"/>
</dbReference>
<dbReference type="InterPro" id="IPR001623">
    <property type="entry name" value="DnaJ_domain"/>
</dbReference>